<keyword evidence="13" id="KW-1278">Translocase</keyword>
<dbReference type="InterPro" id="IPR044492">
    <property type="entry name" value="P_typ_ATPase_HD_dom"/>
</dbReference>
<dbReference type="InterPro" id="IPR023299">
    <property type="entry name" value="ATPase_P-typ_cyto_dom_N"/>
</dbReference>
<dbReference type="EMBL" id="ADVG01000001">
    <property type="protein sequence ID" value="EFH87934.1"/>
    <property type="molecule type" value="Genomic_DNA"/>
</dbReference>
<keyword evidence="8" id="KW-0597">Phosphoprotein</keyword>
<dbReference type="NCBIfam" id="TIGR01524">
    <property type="entry name" value="ATPase-IIIB_Mg"/>
    <property type="match status" value="1"/>
</dbReference>
<dbReference type="Pfam" id="PF00689">
    <property type="entry name" value="Cation_ATPase_C"/>
    <property type="match status" value="1"/>
</dbReference>
<evidence type="ECO:0000256" key="2">
    <source>
        <dbReference type="ARBA" id="ARBA00004429"/>
    </source>
</evidence>
<dbReference type="NCBIfam" id="TIGR01494">
    <property type="entry name" value="ATPase_P-type"/>
    <property type="match status" value="2"/>
</dbReference>
<dbReference type="RefSeq" id="WP_007903557.1">
    <property type="nucleotide sequence ID" value="NZ_ADVG01000001.1"/>
</dbReference>
<evidence type="ECO:0000313" key="21">
    <source>
        <dbReference type="Proteomes" id="UP000004508"/>
    </source>
</evidence>
<feature type="transmembrane region" description="Helical" evidence="18">
    <location>
        <begin position="108"/>
        <end position="127"/>
    </location>
</feature>
<dbReference type="Gene3D" id="2.70.150.10">
    <property type="entry name" value="Calcium-transporting ATPase, cytoplasmic transduction domain A"/>
    <property type="match status" value="1"/>
</dbReference>
<dbReference type="eggNOG" id="COG0474">
    <property type="taxonomic scope" value="Bacteria"/>
</dbReference>
<feature type="transmembrane region" description="Helical" evidence="18">
    <location>
        <begin position="877"/>
        <end position="896"/>
    </location>
</feature>
<dbReference type="SFLD" id="SFLDS00003">
    <property type="entry name" value="Haloacid_Dehalogenase"/>
    <property type="match status" value="1"/>
</dbReference>
<dbReference type="AlphaFoldDB" id="D6TBF0"/>
<dbReference type="InterPro" id="IPR008250">
    <property type="entry name" value="ATPase_P-typ_transduc_dom_A_sf"/>
</dbReference>
<dbReference type="STRING" id="485913.Krac_9294"/>
<dbReference type="PROSITE" id="PS00154">
    <property type="entry name" value="ATPASE_E1_E2"/>
    <property type="match status" value="1"/>
</dbReference>
<dbReference type="InterPro" id="IPR023214">
    <property type="entry name" value="HAD_sf"/>
</dbReference>
<dbReference type="SUPFAM" id="SSF56784">
    <property type="entry name" value="HAD-like"/>
    <property type="match status" value="1"/>
</dbReference>
<dbReference type="InterPro" id="IPR006415">
    <property type="entry name" value="P-type_ATPase_IIIB"/>
</dbReference>
<feature type="transmembrane region" description="Helical" evidence="18">
    <location>
        <begin position="245"/>
        <end position="263"/>
    </location>
</feature>
<keyword evidence="21" id="KW-1185">Reference proteome</keyword>
<dbReference type="SFLD" id="SFLDG00002">
    <property type="entry name" value="C1.7:_P-type_atpase_like"/>
    <property type="match status" value="1"/>
</dbReference>
<feature type="transmembrane region" description="Helical" evidence="18">
    <location>
        <begin position="82"/>
        <end position="102"/>
    </location>
</feature>
<evidence type="ECO:0000256" key="8">
    <source>
        <dbReference type="ARBA" id="ARBA00022553"/>
    </source>
</evidence>
<dbReference type="InterPro" id="IPR004014">
    <property type="entry name" value="ATPase_P-typ_cation-transptr_N"/>
</dbReference>
<evidence type="ECO:0000256" key="14">
    <source>
        <dbReference type="ARBA" id="ARBA00022989"/>
    </source>
</evidence>
<keyword evidence="9 18" id="KW-0812">Transmembrane</keyword>
<dbReference type="GO" id="GO:0015444">
    <property type="term" value="F:P-type magnesium transporter activity"/>
    <property type="evidence" value="ECO:0007669"/>
    <property type="project" value="UniProtKB-EC"/>
</dbReference>
<keyword evidence="14 18" id="KW-1133">Transmembrane helix</keyword>
<evidence type="ECO:0000256" key="5">
    <source>
        <dbReference type="ARBA" id="ARBA00013555"/>
    </source>
</evidence>
<dbReference type="GO" id="GO:0005524">
    <property type="term" value="F:ATP binding"/>
    <property type="evidence" value="ECO:0007669"/>
    <property type="project" value="UniProtKB-KW"/>
</dbReference>
<comment type="caution">
    <text evidence="20">The sequence shown here is derived from an EMBL/GenBank/DDBJ whole genome shotgun (WGS) entry which is preliminary data.</text>
</comment>
<dbReference type="InterPro" id="IPR059000">
    <property type="entry name" value="ATPase_P-type_domA"/>
</dbReference>
<keyword evidence="11" id="KW-0067">ATP-binding</keyword>
<organism evidence="20 21">
    <name type="scientific">Ktedonobacter racemifer DSM 44963</name>
    <dbReference type="NCBI Taxonomy" id="485913"/>
    <lineage>
        <taxon>Bacteria</taxon>
        <taxon>Bacillati</taxon>
        <taxon>Chloroflexota</taxon>
        <taxon>Ktedonobacteria</taxon>
        <taxon>Ktedonobacterales</taxon>
        <taxon>Ktedonobacteraceae</taxon>
        <taxon>Ktedonobacter</taxon>
    </lineage>
</organism>
<dbReference type="Gene3D" id="3.40.1110.10">
    <property type="entry name" value="Calcium-transporting ATPase, cytoplasmic domain N"/>
    <property type="match status" value="1"/>
</dbReference>
<accession>D6TBF0</accession>
<dbReference type="SUPFAM" id="SSF81665">
    <property type="entry name" value="Calcium ATPase, transmembrane domain M"/>
    <property type="match status" value="1"/>
</dbReference>
<evidence type="ECO:0000256" key="16">
    <source>
        <dbReference type="ARBA" id="ARBA00029806"/>
    </source>
</evidence>
<comment type="similarity">
    <text evidence="3">Belongs to the cation transport ATPase (P-type) (TC 3.A.3) family. Type IIIB subfamily.</text>
</comment>
<evidence type="ECO:0000256" key="9">
    <source>
        <dbReference type="ARBA" id="ARBA00022692"/>
    </source>
</evidence>
<keyword evidence="10" id="KW-0547">Nucleotide-binding</keyword>
<keyword evidence="20" id="KW-0378">Hydrolase</keyword>
<dbReference type="InParanoid" id="D6TBF0"/>
<dbReference type="GO" id="GO:0005886">
    <property type="term" value="C:plasma membrane"/>
    <property type="evidence" value="ECO:0007669"/>
    <property type="project" value="UniProtKB-SubCell"/>
</dbReference>
<evidence type="ECO:0000256" key="10">
    <source>
        <dbReference type="ARBA" id="ARBA00022741"/>
    </source>
</evidence>
<dbReference type="Pfam" id="PF00690">
    <property type="entry name" value="Cation_ATPase_N"/>
    <property type="match status" value="1"/>
</dbReference>
<dbReference type="InterPro" id="IPR036412">
    <property type="entry name" value="HAD-like_sf"/>
</dbReference>
<comment type="function">
    <text evidence="1">Mediates magnesium influx to the cytosol.</text>
</comment>
<feature type="transmembrane region" description="Helical" evidence="18">
    <location>
        <begin position="322"/>
        <end position="342"/>
    </location>
</feature>
<dbReference type="InterPro" id="IPR018303">
    <property type="entry name" value="ATPase_P-typ_P_site"/>
</dbReference>
<dbReference type="SMART" id="SM00831">
    <property type="entry name" value="Cation_ATPase_N"/>
    <property type="match status" value="1"/>
</dbReference>
<feature type="transmembrane region" description="Helical" evidence="18">
    <location>
        <begin position="808"/>
        <end position="826"/>
    </location>
</feature>
<evidence type="ECO:0000256" key="11">
    <source>
        <dbReference type="ARBA" id="ARBA00022840"/>
    </source>
</evidence>
<dbReference type="Pfam" id="PF00122">
    <property type="entry name" value="E1-E2_ATPase"/>
    <property type="match status" value="1"/>
</dbReference>
<evidence type="ECO:0000256" key="12">
    <source>
        <dbReference type="ARBA" id="ARBA00022842"/>
    </source>
</evidence>
<evidence type="ECO:0000256" key="18">
    <source>
        <dbReference type="SAM" id="Phobius"/>
    </source>
</evidence>
<feature type="transmembrane region" description="Helical" evidence="18">
    <location>
        <begin position="838"/>
        <end position="865"/>
    </location>
</feature>
<dbReference type="InterPro" id="IPR023298">
    <property type="entry name" value="ATPase_P-typ_TM_dom_sf"/>
</dbReference>
<feature type="domain" description="Cation-transporting P-type ATPase N-terminal" evidence="19">
    <location>
        <begin position="25"/>
        <end position="98"/>
    </location>
</feature>
<protein>
    <recommendedName>
        <fullName evidence="5">Magnesium-transporting ATPase, P-type 1</fullName>
        <ecNumber evidence="4">7.2.2.14</ecNumber>
    </recommendedName>
    <alternativeName>
        <fullName evidence="16">Mg(2+) transport ATPase, P-type 1</fullName>
    </alternativeName>
</protein>
<keyword evidence="12" id="KW-0460">Magnesium</keyword>
<keyword evidence="6" id="KW-1003">Cell membrane</keyword>
<dbReference type="PRINTS" id="PR01836">
    <property type="entry name" value="MGATPASE"/>
</dbReference>
<evidence type="ECO:0000256" key="15">
    <source>
        <dbReference type="ARBA" id="ARBA00023136"/>
    </source>
</evidence>
<evidence type="ECO:0000256" key="1">
    <source>
        <dbReference type="ARBA" id="ARBA00003954"/>
    </source>
</evidence>
<feature type="transmembrane region" description="Helical" evidence="18">
    <location>
        <begin position="293"/>
        <end position="315"/>
    </location>
</feature>
<gene>
    <name evidence="20" type="ORF">Krac_9294</name>
</gene>
<comment type="subcellular location">
    <subcellularLocation>
        <location evidence="2">Cell inner membrane</location>
        <topology evidence="2">Multi-pass membrane protein</topology>
    </subcellularLocation>
</comment>
<reference evidence="20 21" key="1">
    <citation type="journal article" date="2011" name="Stand. Genomic Sci.">
        <title>Non-contiguous finished genome sequence and contextual data of the filamentous soil bacterium Ktedonobacter racemifer type strain (SOSP1-21).</title>
        <authorList>
            <person name="Chang Y.J."/>
            <person name="Land M."/>
            <person name="Hauser L."/>
            <person name="Chertkov O."/>
            <person name="Del Rio T.G."/>
            <person name="Nolan M."/>
            <person name="Copeland A."/>
            <person name="Tice H."/>
            <person name="Cheng J.F."/>
            <person name="Lucas S."/>
            <person name="Han C."/>
            <person name="Goodwin L."/>
            <person name="Pitluck S."/>
            <person name="Ivanova N."/>
            <person name="Ovchinikova G."/>
            <person name="Pati A."/>
            <person name="Chen A."/>
            <person name="Palaniappan K."/>
            <person name="Mavromatis K."/>
            <person name="Liolios K."/>
            <person name="Brettin T."/>
            <person name="Fiebig A."/>
            <person name="Rohde M."/>
            <person name="Abt B."/>
            <person name="Goker M."/>
            <person name="Detter J.C."/>
            <person name="Woyke T."/>
            <person name="Bristow J."/>
            <person name="Eisen J.A."/>
            <person name="Markowitz V."/>
            <person name="Hugenholtz P."/>
            <person name="Kyrpides N.C."/>
            <person name="Klenk H.P."/>
            <person name="Lapidus A."/>
        </authorList>
    </citation>
    <scope>NUCLEOTIDE SEQUENCE [LARGE SCALE GENOMIC DNA]</scope>
    <source>
        <strain evidence="21">DSM 44963</strain>
    </source>
</reference>
<dbReference type="NCBIfam" id="NF011702">
    <property type="entry name" value="PRK15122.1"/>
    <property type="match status" value="1"/>
</dbReference>
<keyword evidence="15 18" id="KW-0472">Membrane</keyword>
<evidence type="ECO:0000256" key="7">
    <source>
        <dbReference type="ARBA" id="ARBA00022519"/>
    </source>
</evidence>
<dbReference type="SUPFAM" id="SSF81653">
    <property type="entry name" value="Calcium ATPase, transduction domain A"/>
    <property type="match status" value="1"/>
</dbReference>
<evidence type="ECO:0000256" key="17">
    <source>
        <dbReference type="ARBA" id="ARBA00047295"/>
    </source>
</evidence>
<dbReference type="Gene3D" id="3.40.50.1000">
    <property type="entry name" value="HAD superfamily/HAD-like"/>
    <property type="match status" value="1"/>
</dbReference>
<keyword evidence="7" id="KW-0997">Cell inner membrane</keyword>
<sequence length="904" mass="100505">MLFLKHRPAPQTRDERITLNPRLHTAAHCDTAEIFRLLRSRPQGLTRQEAARRVAQFGENTILFERAPAWWLQLVRSFATPFIAILLILGLVSLFTDVLLVMPAHRQWTKIMLLALMIGISSLLRFWQEYRSQRAVEHLKALVPLNVSVSRLASERQIPPASSEETRYLIPLSDVVPGDVVHLAPGNMIPADVRFLQCKSLFVSQASVTGESEPAEKYGMLYGRAEKTWYPGDEKRHPPFAEGTLGFMGTTVISGSASAIVVATGKETLFSQVATRLSQRRAPTSFDRGVNQVSWLLLCFMLVMAPIVFVINGLAKGDWGEALIFALAVAVGLTPEMLPLIVTSSLAKGALAMARQQVIVKRLPAMQNLGAMDLLCTDKTGTLTRDHITLVKHMDARGEESLEVLRLAYFNSAYQHGAHNLIDHAIVEHWRETQAYAQTPGVTRLDELPFDVFRRRMSIIVQQGSASPLLICKGALEEVLDVSSWIEVQGNVQRLDEIWQARVERLATQLSQEGYRVIAVAYRRFPALRSEFSLNDEQDLVLAGIIGLLDPPKASAQAALQALQAQGIKVKILTGDNEEVSAQICQAVGLDASRLALGYELEGMSDEDLATLAEDTTLFAKLTPPQKARIIRVLKGQGHTVGYLGDGLNDLSALQEADVSISVDTAVDVAKDAADLILLQKNLLVLAQGVHEGRGVFGNIRKYLNITLSSNLSNALSILIASAFLPFLPMLALQLLVQNLLYDCSQLALPWDHVDAEFVARPRTWDTRGLTRFMFFFGPLSSCFDITTFLLLWFVFRANSPQVQALFQSGWFLEGVLSQLLVVHVLRTQRIPFLQRTASWPVLLLTGFIMSIGLLIPLTAFGAYLGLHPMPLSYFPWLLATLLTYGCVAQLFKVWYLKRFQHWL</sequence>
<comment type="catalytic activity">
    <reaction evidence="17">
        <text>Mg(2+)(out) + ATP + H2O = Mg(2+)(in) + ADP + phosphate + H(+)</text>
        <dbReference type="Rhea" id="RHEA:10260"/>
        <dbReference type="ChEBI" id="CHEBI:15377"/>
        <dbReference type="ChEBI" id="CHEBI:15378"/>
        <dbReference type="ChEBI" id="CHEBI:18420"/>
        <dbReference type="ChEBI" id="CHEBI:30616"/>
        <dbReference type="ChEBI" id="CHEBI:43474"/>
        <dbReference type="ChEBI" id="CHEBI:456216"/>
        <dbReference type="EC" id="7.2.2.14"/>
    </reaction>
</comment>
<evidence type="ECO:0000256" key="4">
    <source>
        <dbReference type="ARBA" id="ARBA00012786"/>
    </source>
</evidence>
<evidence type="ECO:0000256" key="13">
    <source>
        <dbReference type="ARBA" id="ARBA00022967"/>
    </source>
</evidence>
<dbReference type="Proteomes" id="UP000004508">
    <property type="component" value="Unassembled WGS sequence"/>
</dbReference>
<evidence type="ECO:0000256" key="3">
    <source>
        <dbReference type="ARBA" id="ARBA00008746"/>
    </source>
</evidence>
<dbReference type="InterPro" id="IPR006068">
    <property type="entry name" value="ATPase_P-typ_cation-transptr_C"/>
</dbReference>
<dbReference type="CDD" id="cd02077">
    <property type="entry name" value="P-type_ATPase_Mg"/>
    <property type="match status" value="1"/>
</dbReference>
<dbReference type="Pfam" id="PF13246">
    <property type="entry name" value="Cation_ATPase"/>
    <property type="match status" value="1"/>
</dbReference>
<dbReference type="Gene3D" id="1.20.1110.10">
    <property type="entry name" value="Calcium-transporting ATPase, transmembrane domain"/>
    <property type="match status" value="1"/>
</dbReference>
<dbReference type="GO" id="GO:0016887">
    <property type="term" value="F:ATP hydrolysis activity"/>
    <property type="evidence" value="ECO:0007669"/>
    <property type="project" value="InterPro"/>
</dbReference>
<dbReference type="OrthoDB" id="9760364at2"/>
<evidence type="ECO:0000259" key="19">
    <source>
        <dbReference type="SMART" id="SM00831"/>
    </source>
</evidence>
<feature type="transmembrane region" description="Helical" evidence="18">
    <location>
        <begin position="715"/>
        <end position="737"/>
    </location>
</feature>
<feature type="transmembrane region" description="Helical" evidence="18">
    <location>
        <begin position="773"/>
        <end position="796"/>
    </location>
</feature>
<proteinExistence type="inferred from homology"/>
<dbReference type="InterPro" id="IPR001757">
    <property type="entry name" value="P_typ_ATPase"/>
</dbReference>
<dbReference type="PANTHER" id="PTHR42861">
    <property type="entry name" value="CALCIUM-TRANSPORTING ATPASE"/>
    <property type="match status" value="1"/>
</dbReference>
<evidence type="ECO:0000313" key="20">
    <source>
        <dbReference type="EMBL" id="EFH87934.1"/>
    </source>
</evidence>
<name>D6TBF0_KTERA</name>
<evidence type="ECO:0000256" key="6">
    <source>
        <dbReference type="ARBA" id="ARBA00022475"/>
    </source>
</evidence>
<dbReference type="EC" id="7.2.2.14" evidence="4"/>
<dbReference type="SFLD" id="SFLDF00027">
    <property type="entry name" value="p-type_atpase"/>
    <property type="match status" value="1"/>
</dbReference>